<evidence type="ECO:0000256" key="10">
    <source>
        <dbReference type="RuleBase" id="RU364115"/>
    </source>
</evidence>
<evidence type="ECO:0000259" key="11">
    <source>
        <dbReference type="PROSITE" id="PS51192"/>
    </source>
</evidence>
<evidence type="ECO:0000313" key="12">
    <source>
        <dbReference type="EMBL" id="QDU28936.1"/>
    </source>
</evidence>
<evidence type="ECO:0000256" key="2">
    <source>
        <dbReference type="ARBA" id="ARBA00008598"/>
    </source>
</evidence>
<protein>
    <recommendedName>
        <fullName evidence="10">Type I restriction enzyme endonuclease subunit</fullName>
        <shortName evidence="10">R protein</shortName>
        <ecNumber evidence="10">3.1.21.3</ecNumber>
    </recommendedName>
</protein>
<evidence type="ECO:0000313" key="13">
    <source>
        <dbReference type="Proteomes" id="UP000315017"/>
    </source>
</evidence>
<dbReference type="GO" id="GO:0003677">
    <property type="term" value="F:DNA binding"/>
    <property type="evidence" value="ECO:0007669"/>
    <property type="project" value="UniProtKB-KW"/>
</dbReference>
<keyword evidence="9 10" id="KW-0238">DNA-binding</keyword>
<dbReference type="KEGG" id="aagg:ETAA8_40420"/>
<dbReference type="RefSeq" id="WP_145092013.1">
    <property type="nucleotide sequence ID" value="NZ_CP036274.1"/>
</dbReference>
<keyword evidence="6" id="KW-0255">Endonuclease</keyword>
<evidence type="ECO:0000256" key="6">
    <source>
        <dbReference type="ARBA" id="ARBA00022759"/>
    </source>
</evidence>
<dbReference type="Proteomes" id="UP000315017">
    <property type="component" value="Chromosome"/>
</dbReference>
<dbReference type="PANTHER" id="PTHR30195">
    <property type="entry name" value="TYPE I SITE-SPECIFIC DEOXYRIBONUCLEASE PROTEIN SUBUNIT M AND R"/>
    <property type="match status" value="1"/>
</dbReference>
<organism evidence="12 13">
    <name type="scientific">Anatilimnocola aggregata</name>
    <dbReference type="NCBI Taxonomy" id="2528021"/>
    <lineage>
        <taxon>Bacteria</taxon>
        <taxon>Pseudomonadati</taxon>
        <taxon>Planctomycetota</taxon>
        <taxon>Planctomycetia</taxon>
        <taxon>Pirellulales</taxon>
        <taxon>Pirellulaceae</taxon>
        <taxon>Anatilimnocola</taxon>
    </lineage>
</organism>
<keyword evidence="4 10" id="KW-0547">Nucleotide-binding</keyword>
<dbReference type="GO" id="GO:0009035">
    <property type="term" value="F:type I site-specific deoxyribonuclease activity"/>
    <property type="evidence" value="ECO:0007669"/>
    <property type="project" value="UniProtKB-EC"/>
</dbReference>
<dbReference type="Pfam" id="PF22679">
    <property type="entry name" value="T1R_D3-like"/>
    <property type="match status" value="1"/>
</dbReference>
<dbReference type="InterPro" id="IPR027417">
    <property type="entry name" value="P-loop_NTPase"/>
</dbReference>
<dbReference type="GO" id="GO:0009307">
    <property type="term" value="P:DNA restriction-modification system"/>
    <property type="evidence" value="ECO:0007669"/>
    <property type="project" value="UniProtKB-KW"/>
</dbReference>
<dbReference type="Pfam" id="PF18766">
    <property type="entry name" value="SWI2_SNF2"/>
    <property type="match status" value="1"/>
</dbReference>
<dbReference type="EC" id="3.1.21.3" evidence="10"/>
<dbReference type="AlphaFoldDB" id="A0A517YFD1"/>
<keyword evidence="8 10" id="KW-0067">ATP-binding</keyword>
<evidence type="ECO:0000256" key="7">
    <source>
        <dbReference type="ARBA" id="ARBA00022801"/>
    </source>
</evidence>
<evidence type="ECO:0000256" key="9">
    <source>
        <dbReference type="ARBA" id="ARBA00023125"/>
    </source>
</evidence>
<keyword evidence="13" id="KW-1185">Reference proteome</keyword>
<dbReference type="InterPro" id="IPR051268">
    <property type="entry name" value="Type-I_R_enzyme_R_subunit"/>
</dbReference>
<evidence type="ECO:0000256" key="3">
    <source>
        <dbReference type="ARBA" id="ARBA00022722"/>
    </source>
</evidence>
<evidence type="ECO:0000256" key="5">
    <source>
        <dbReference type="ARBA" id="ARBA00022747"/>
    </source>
</evidence>
<comment type="subunit">
    <text evidence="10">The type I restriction/modification system is composed of three polypeptides R, M and S.</text>
</comment>
<evidence type="ECO:0000256" key="8">
    <source>
        <dbReference type="ARBA" id="ARBA00022840"/>
    </source>
</evidence>
<keyword evidence="5 10" id="KW-0680">Restriction system</keyword>
<sequence>MLNESAIEAVTLDWLRELGYTVGHGWQLAPGEPAAERSSFGHVTLEGRLRDAIIRLNSSIPGDACEDAIRKVLLVAKPSLVQTNRAFHKMLREGVEVEYARPDGTIAGDHVKLVDFADISKNDWLVVNQFTVVEGQANRRPDLVIFINGLPLAIIELKNATDEDATIWSAYAQLQTYKAEIPSLVHYNAVLVASDGLQARIGSLTANQEWFKVWRTIEGEGESPASVLELEVMIRGVFERRRFLDMLQHFIVFDEDPDTGVVQKVIAGYHQYHAVNAAVDETIRASGMGKTAGALGGKPGDKRAGVVWHTQGSGKSFSMLFYAARVVRHPAMQNPTLVVLTDRNDLDQQLFGQFQRCHDLLGQMPVQAESRERLRELLSVASGGVIFTTVQKFVPETKGKRFDALSERKNIIVIADEAHRSQYEFGSHVVNRKDGTSYVAHGLAANLRDALPNASFIGFTGTPIELKDANTRAVFGNYISVYDIQRAVADKATVPIYYESRIAKLALNASELPKIDEQFEEITEGEELTNREKLKAKWAALEVLVGDPNRLKLIAADLVAHFEKRWEAMDGKAMVVCMSRRICVDLYDQIIKLRPDWASAKDDEVEAEKGKDCVVKIVMTGSAEDGPDWQPHIRNKDRRRKLATRFKDSKDPFRIVIVRDMWLTGFDAPCLHTMYADKPMHGHGLMQAIARVNRVFRDKPGGLVVDYLGLADQLKQALATYTESGGKGEPTIDTKKAIAVMLEKHGIAADMLHGFNWAKWSTGTPIEQLSLIPAGQEHILQQENGKSRFVQVVMELSRAYALCAASDEAVAVRDDVSFFQAISAALNKQTTGGSKRTPEQLAAAIRQLVSKAIITEGKVIDVFTAAGLPRPDISILSDQFLVEVRNLKHKNVAAELLEKLLKDELKVRAKRNLVQSQLFSEKLRNTLNAYHNRAIATQEVIDELIKLAKELDAATKAGRETGLSDDEIAFYDALAANESAVQAMGNDQLKVIAAELITQVRKSVTIDWTLRESARAKIRVMVKRILNRFGYPPDLQEEAVKTVLMQAELLCVDWASE</sequence>
<dbReference type="CDD" id="cd18030">
    <property type="entry name" value="DEXHc_RE_I_HsdR"/>
    <property type="match status" value="1"/>
</dbReference>
<keyword evidence="7 10" id="KW-0378">Hydrolase</keyword>
<proteinExistence type="inferred from homology"/>
<reference evidence="12 13" key="1">
    <citation type="submission" date="2019-02" db="EMBL/GenBank/DDBJ databases">
        <title>Deep-cultivation of Planctomycetes and their phenomic and genomic characterization uncovers novel biology.</title>
        <authorList>
            <person name="Wiegand S."/>
            <person name="Jogler M."/>
            <person name="Boedeker C."/>
            <person name="Pinto D."/>
            <person name="Vollmers J."/>
            <person name="Rivas-Marin E."/>
            <person name="Kohn T."/>
            <person name="Peeters S.H."/>
            <person name="Heuer A."/>
            <person name="Rast P."/>
            <person name="Oberbeckmann S."/>
            <person name="Bunk B."/>
            <person name="Jeske O."/>
            <person name="Meyerdierks A."/>
            <person name="Storesund J.E."/>
            <person name="Kallscheuer N."/>
            <person name="Luecker S."/>
            <person name="Lage O.M."/>
            <person name="Pohl T."/>
            <person name="Merkel B.J."/>
            <person name="Hornburger P."/>
            <person name="Mueller R.-W."/>
            <person name="Bruemmer F."/>
            <person name="Labrenz M."/>
            <person name="Spormann A.M."/>
            <person name="Op den Camp H."/>
            <person name="Overmann J."/>
            <person name="Amann R."/>
            <person name="Jetten M.S.M."/>
            <person name="Mascher T."/>
            <person name="Medema M.H."/>
            <person name="Devos D.P."/>
            <person name="Kaster A.-K."/>
            <person name="Ovreas L."/>
            <person name="Rohde M."/>
            <person name="Galperin M.Y."/>
            <person name="Jogler C."/>
        </authorList>
    </citation>
    <scope>NUCLEOTIDE SEQUENCE [LARGE SCALE GENOMIC DNA]</scope>
    <source>
        <strain evidence="12 13">ETA_A8</strain>
    </source>
</reference>
<dbReference type="InterPro" id="IPR055180">
    <property type="entry name" value="HsdR_RecA-like_helicase_dom_2"/>
</dbReference>
<dbReference type="Gene3D" id="3.90.1570.50">
    <property type="match status" value="1"/>
</dbReference>
<evidence type="ECO:0000256" key="4">
    <source>
        <dbReference type="ARBA" id="ARBA00022741"/>
    </source>
</evidence>
<accession>A0A517YFD1</accession>
<dbReference type="InterPro" id="IPR021810">
    <property type="entry name" value="T1RH-like_C"/>
</dbReference>
<dbReference type="SUPFAM" id="SSF52540">
    <property type="entry name" value="P-loop containing nucleoside triphosphate hydrolases"/>
    <property type="match status" value="2"/>
</dbReference>
<gene>
    <name evidence="12" type="primary">hsdR_3</name>
    <name evidence="12" type="ORF">ETAA8_40420</name>
</gene>
<dbReference type="InterPro" id="IPR014001">
    <property type="entry name" value="Helicase_ATP-bd"/>
</dbReference>
<dbReference type="InterPro" id="IPR040980">
    <property type="entry name" value="SWI2_SNF2"/>
</dbReference>
<comment type="catalytic activity">
    <reaction evidence="1 10">
        <text>Endonucleolytic cleavage of DNA to give random double-stranded fragments with terminal 5'-phosphates, ATP is simultaneously hydrolyzed.</text>
        <dbReference type="EC" id="3.1.21.3"/>
    </reaction>
</comment>
<dbReference type="Gene3D" id="3.40.50.300">
    <property type="entry name" value="P-loop containing nucleotide triphosphate hydrolases"/>
    <property type="match status" value="2"/>
</dbReference>
<name>A0A517YFD1_9BACT</name>
<dbReference type="Pfam" id="PF11867">
    <property type="entry name" value="T1RH-like_C"/>
    <property type="match status" value="1"/>
</dbReference>
<dbReference type="CDD" id="cd22332">
    <property type="entry name" value="HsdR_N"/>
    <property type="match status" value="1"/>
</dbReference>
<dbReference type="REBASE" id="355305">
    <property type="entry name" value="PbaETAA8ORF40460P"/>
</dbReference>
<dbReference type="NCBIfam" id="TIGR00348">
    <property type="entry name" value="hsdR"/>
    <property type="match status" value="1"/>
</dbReference>
<dbReference type="PANTHER" id="PTHR30195:SF15">
    <property type="entry name" value="TYPE I RESTRICTION ENZYME HINDI ENDONUCLEASE SUBUNIT"/>
    <property type="match status" value="1"/>
</dbReference>
<keyword evidence="3" id="KW-0540">Nuclease</keyword>
<dbReference type="EMBL" id="CP036274">
    <property type="protein sequence ID" value="QDU28936.1"/>
    <property type="molecule type" value="Genomic_DNA"/>
</dbReference>
<dbReference type="OrthoDB" id="9758243at2"/>
<dbReference type="Pfam" id="PF04313">
    <property type="entry name" value="HSDR_N"/>
    <property type="match status" value="1"/>
</dbReference>
<comment type="function">
    <text evidence="10">Subunit R is required for both nuclease and ATPase activities, but not for modification.</text>
</comment>
<dbReference type="PROSITE" id="PS51192">
    <property type="entry name" value="HELICASE_ATP_BIND_1"/>
    <property type="match status" value="1"/>
</dbReference>
<evidence type="ECO:0000256" key="1">
    <source>
        <dbReference type="ARBA" id="ARBA00000851"/>
    </source>
</evidence>
<comment type="similarity">
    <text evidence="2 10">Belongs to the HsdR family.</text>
</comment>
<dbReference type="InterPro" id="IPR004473">
    <property type="entry name" value="Restrct_endonuc_typeI_HsdR"/>
</dbReference>
<dbReference type="CDD" id="cd18800">
    <property type="entry name" value="SF2_C_EcoR124I-like"/>
    <property type="match status" value="1"/>
</dbReference>
<dbReference type="GO" id="GO:0005524">
    <property type="term" value="F:ATP binding"/>
    <property type="evidence" value="ECO:0007669"/>
    <property type="project" value="UniProtKB-KW"/>
</dbReference>
<feature type="domain" description="Helicase ATP-binding" evidence="11">
    <location>
        <begin position="296"/>
        <end position="481"/>
    </location>
</feature>
<dbReference type="InterPro" id="IPR007409">
    <property type="entry name" value="Restrct_endonuc_type1_HsdR_N"/>
</dbReference>
<dbReference type="SMART" id="SM00487">
    <property type="entry name" value="DEXDc"/>
    <property type="match status" value="1"/>
</dbReference>